<protein>
    <recommendedName>
        <fullName evidence="4">RRM domain-containing protein</fullName>
    </recommendedName>
</protein>
<reference evidence="1 2" key="1">
    <citation type="journal article" date="2010" name="Nature">
        <title>Genome sequence of the palaeopolyploid soybean.</title>
        <authorList>
            <person name="Schmutz J."/>
            <person name="Cannon S.B."/>
            <person name="Schlueter J."/>
            <person name="Ma J."/>
            <person name="Mitros T."/>
            <person name="Nelson W."/>
            <person name="Hyten D.L."/>
            <person name="Song Q."/>
            <person name="Thelen J.J."/>
            <person name="Cheng J."/>
            <person name="Xu D."/>
            <person name="Hellsten U."/>
            <person name="May G.D."/>
            <person name="Yu Y."/>
            <person name="Sakurai T."/>
            <person name="Umezawa T."/>
            <person name="Bhattacharyya M.K."/>
            <person name="Sandhu D."/>
            <person name="Valliyodan B."/>
            <person name="Lindquist E."/>
            <person name="Peto M."/>
            <person name="Grant D."/>
            <person name="Shu S."/>
            <person name="Goodstein D."/>
            <person name="Barry K."/>
            <person name="Futrell-Griggs M."/>
            <person name="Abernathy B."/>
            <person name="Du J."/>
            <person name="Tian Z."/>
            <person name="Zhu L."/>
            <person name="Gill N."/>
            <person name="Joshi T."/>
            <person name="Libault M."/>
            <person name="Sethuraman A."/>
            <person name="Zhang X.-C."/>
            <person name="Shinozaki K."/>
            <person name="Nguyen H.T."/>
            <person name="Wing R.A."/>
            <person name="Cregan P."/>
            <person name="Specht J."/>
            <person name="Grimwood J."/>
            <person name="Rokhsar D."/>
            <person name="Stacey G."/>
            <person name="Shoemaker R.C."/>
            <person name="Jackson S.A."/>
        </authorList>
    </citation>
    <scope>NUCLEOTIDE SEQUENCE</scope>
    <source>
        <strain evidence="2">cv. Williams 82</strain>
        <tissue evidence="1">Callus</tissue>
    </source>
</reference>
<accession>A0A0R0EU02</accession>
<dbReference type="STRING" id="3847.A0A0R0EU02"/>
<proteinExistence type="predicted"/>
<evidence type="ECO:0000313" key="2">
    <source>
        <dbReference type="EnsemblPlants" id="KRG93556"/>
    </source>
</evidence>
<dbReference type="EMBL" id="CM000852">
    <property type="protein sequence ID" value="KRG93556.1"/>
    <property type="molecule type" value="Genomic_DNA"/>
</dbReference>
<evidence type="ECO:0008006" key="4">
    <source>
        <dbReference type="Google" id="ProtNLM"/>
    </source>
</evidence>
<name>A0A0R0EU02_SOYBN</name>
<reference evidence="1" key="3">
    <citation type="submission" date="2018-07" db="EMBL/GenBank/DDBJ databases">
        <title>WGS assembly of Glycine max.</title>
        <authorList>
            <person name="Schmutz J."/>
            <person name="Cannon S."/>
            <person name="Schlueter J."/>
            <person name="Ma J."/>
            <person name="Mitros T."/>
            <person name="Nelson W."/>
            <person name="Hyten D."/>
            <person name="Song Q."/>
            <person name="Thelen J."/>
            <person name="Cheng J."/>
            <person name="Xu D."/>
            <person name="Hellsten U."/>
            <person name="May G."/>
            <person name="Yu Y."/>
            <person name="Sakurai T."/>
            <person name="Umezawa T."/>
            <person name="Bhattacharyya M."/>
            <person name="Sandhu D."/>
            <person name="Valliyodan B."/>
            <person name="Lindquist E."/>
            <person name="Peto M."/>
            <person name="Grant D."/>
            <person name="Shu S."/>
            <person name="Goodstein D."/>
            <person name="Barry K."/>
            <person name="Futrell-Griggs M."/>
            <person name="Abernathy B."/>
            <person name="Du J."/>
            <person name="Tian Z."/>
            <person name="Zhu L."/>
            <person name="Gill N."/>
            <person name="Joshi T."/>
            <person name="Libault M."/>
            <person name="Sethuraman A."/>
            <person name="Zhang X."/>
            <person name="Shinozaki K."/>
            <person name="Nguyen H."/>
            <person name="Wing R."/>
            <person name="Cregan P."/>
            <person name="Specht J."/>
            <person name="Grimwood J."/>
            <person name="Rokhsar D."/>
            <person name="Stacey G."/>
            <person name="Shoemaker R."/>
            <person name="Jackson S."/>
        </authorList>
    </citation>
    <scope>NUCLEOTIDE SEQUENCE</scope>
    <source>
        <tissue evidence="1">Callus</tissue>
    </source>
</reference>
<dbReference type="InterPro" id="IPR012677">
    <property type="entry name" value="Nucleotide-bd_a/b_plait_sf"/>
</dbReference>
<dbReference type="GO" id="GO:0003729">
    <property type="term" value="F:mRNA binding"/>
    <property type="evidence" value="ECO:0000318"/>
    <property type="project" value="GO_Central"/>
</dbReference>
<dbReference type="AlphaFoldDB" id="A0A0R0EU02"/>
<keyword evidence="3" id="KW-1185">Reference proteome</keyword>
<evidence type="ECO:0000313" key="1">
    <source>
        <dbReference type="EMBL" id="KRG93556.1"/>
    </source>
</evidence>
<dbReference type="SMR" id="A0A0R0EU02"/>
<dbReference type="SUPFAM" id="SSF54928">
    <property type="entry name" value="RNA-binding domain, RBD"/>
    <property type="match status" value="2"/>
</dbReference>
<dbReference type="InterPro" id="IPR035979">
    <property type="entry name" value="RBD_domain_sf"/>
</dbReference>
<reference evidence="2" key="2">
    <citation type="submission" date="2018-02" db="UniProtKB">
        <authorList>
            <consortium name="EnsemblPlants"/>
        </authorList>
    </citation>
    <scope>IDENTIFICATION</scope>
    <source>
        <strain evidence="2">Williams 82</strain>
    </source>
</reference>
<dbReference type="Gramene" id="KRG93556">
    <property type="protein sequence ID" value="KRG93556"/>
    <property type="gene ID" value="GLYMA_19G024300"/>
</dbReference>
<organism evidence="1">
    <name type="scientific">Glycine max</name>
    <name type="common">Soybean</name>
    <name type="synonym">Glycine hispida</name>
    <dbReference type="NCBI Taxonomy" id="3847"/>
    <lineage>
        <taxon>Eukaryota</taxon>
        <taxon>Viridiplantae</taxon>
        <taxon>Streptophyta</taxon>
        <taxon>Embryophyta</taxon>
        <taxon>Tracheophyta</taxon>
        <taxon>Spermatophyta</taxon>
        <taxon>Magnoliopsida</taxon>
        <taxon>eudicotyledons</taxon>
        <taxon>Gunneridae</taxon>
        <taxon>Pentapetalae</taxon>
        <taxon>rosids</taxon>
        <taxon>fabids</taxon>
        <taxon>Fabales</taxon>
        <taxon>Fabaceae</taxon>
        <taxon>Papilionoideae</taxon>
        <taxon>50 kb inversion clade</taxon>
        <taxon>NPAAA clade</taxon>
        <taxon>indigoferoid/millettioid clade</taxon>
        <taxon>Phaseoleae</taxon>
        <taxon>Glycine</taxon>
        <taxon>Glycine subgen. Soja</taxon>
    </lineage>
</organism>
<dbReference type="Proteomes" id="UP000008827">
    <property type="component" value="Chromosome 19"/>
</dbReference>
<dbReference type="EnsemblPlants" id="KRG93556">
    <property type="protein sequence ID" value="KRG93556"/>
    <property type="gene ID" value="GLYMA_19G024300"/>
</dbReference>
<dbReference type="PANTHER" id="PTHR15592">
    <property type="entry name" value="MATRIN 3/NUCLEAR PROTEIN 220-RELATED"/>
    <property type="match status" value="1"/>
</dbReference>
<dbReference type="GO" id="GO:0043484">
    <property type="term" value="P:regulation of RNA splicing"/>
    <property type="evidence" value="ECO:0000318"/>
    <property type="project" value="GO_Central"/>
</dbReference>
<dbReference type="InParanoid" id="A0A0R0EU02"/>
<gene>
    <name evidence="1" type="ORF">GLYMA_19G024300</name>
</gene>
<evidence type="ECO:0000313" key="3">
    <source>
        <dbReference type="Proteomes" id="UP000008827"/>
    </source>
</evidence>
<dbReference type="GO" id="GO:0005634">
    <property type="term" value="C:nucleus"/>
    <property type="evidence" value="ECO:0000318"/>
    <property type="project" value="GO_Central"/>
</dbReference>
<sequence>MTSEVVHFRNLPKQCSEEKLIELCSPFGKIVNLVFSAFGYVHKISTFEKSAGFQEIGRNYIWSQIIVYIIPHNCLYSLLYLLPNHVGDCNLRIAYSVHPDLNIKFQSNPLVIFYIFLRLCRDYTNPTLPVNQASIVRTLQPIPRPTENHVLWASFENMQYDVTVDVLHAVSFLQKLSIFEKNGQTYALIQYPDVATATTTKKALEGHCIYDGGYCKLRLSYSRHTDINVKGFSKKSRYYTRPNHSVSVEQVPAIALENPHATSMYGSSSARALQDQVHAGQIPSWNPIYSYMPAPGTFPNQTYVVPPYPAYALVTWKSLHPGFLVTHLICMHAGFVGFLAPGVQPYYYGY</sequence>
<dbReference type="Gene3D" id="3.30.70.330">
    <property type="match status" value="2"/>
</dbReference>